<dbReference type="SUPFAM" id="SSF63829">
    <property type="entry name" value="Calcium-dependent phosphotriesterase"/>
    <property type="match status" value="1"/>
</dbReference>
<dbReference type="InterPro" id="IPR053224">
    <property type="entry name" value="Sensory_adhesion_molecule"/>
</dbReference>
<dbReference type="PANTHER" id="PTHR31460">
    <property type="match status" value="1"/>
</dbReference>
<gene>
    <name evidence="2" type="ORF">FFZ77_09115</name>
</gene>
<accession>A0ABW9NRH2</accession>
<keyword evidence="1" id="KW-0732">Signal</keyword>
<evidence type="ECO:0000256" key="1">
    <source>
        <dbReference type="SAM" id="SignalP"/>
    </source>
</evidence>
<evidence type="ECO:0008006" key="4">
    <source>
        <dbReference type="Google" id="ProtNLM"/>
    </source>
</evidence>
<proteinExistence type="predicted"/>
<dbReference type="PANTHER" id="PTHR31460:SF3">
    <property type="entry name" value="MESOCENTIN"/>
    <property type="match status" value="1"/>
</dbReference>
<dbReference type="InterPro" id="IPR011042">
    <property type="entry name" value="6-blade_b-propeller_TolB-like"/>
</dbReference>
<dbReference type="Gene3D" id="2.120.10.30">
    <property type="entry name" value="TolB, C-terminal domain"/>
    <property type="match status" value="1"/>
</dbReference>
<evidence type="ECO:0000313" key="3">
    <source>
        <dbReference type="Proteomes" id="UP000460558"/>
    </source>
</evidence>
<name>A0ABW9NRH2_9ACTN</name>
<keyword evidence="3" id="KW-1185">Reference proteome</keyword>
<dbReference type="Proteomes" id="UP000460558">
    <property type="component" value="Unassembled WGS sequence"/>
</dbReference>
<dbReference type="InterPro" id="IPR006311">
    <property type="entry name" value="TAT_signal"/>
</dbReference>
<organism evidence="2 3">
    <name type="scientific">Streptomyces katsurahamanus</name>
    <dbReference type="NCBI Taxonomy" id="2577098"/>
    <lineage>
        <taxon>Bacteria</taxon>
        <taxon>Bacillati</taxon>
        <taxon>Actinomycetota</taxon>
        <taxon>Actinomycetes</taxon>
        <taxon>Kitasatosporales</taxon>
        <taxon>Streptomycetaceae</taxon>
        <taxon>Streptomyces</taxon>
    </lineage>
</organism>
<dbReference type="RefSeq" id="WP_153482243.1">
    <property type="nucleotide sequence ID" value="NZ_VDEQ01000091.1"/>
</dbReference>
<sequence>MLFARPRRRRMSFAGSGALALAAALTLSASPAAHADRHDSTRPSVSASSLPGVIQGVGHAIHPEGFTWDPTRNAFLIGSLRHGTISVVGADGVPRTLVDDPSMVATGGIRVDPVRNRLLATYGDVYAGPDSLLSTGSRPETRGRYVGLAIFNLTTGALEKRVDLGQSPGLHLANDLALDPRGNAYVTDSFTGKIFKVTPSGTASTFLYDEKLDAGYDANGMPNVGVNGIVHARGGFLITVRYDTGQLFRIPLHRPEAVREITLSEPLLGADGMALAADGTLYAATNTIRSNGVEALFKLRSHDGWRSARVVSKEASPEAAPTTVALTPSGDYVLSSNVDVLFGSGGRETRDGFVIRRY</sequence>
<feature type="chain" id="PRO_5045538761" description="SMP-30/gluconolactonase/LRE family protein" evidence="1">
    <location>
        <begin position="36"/>
        <end position="358"/>
    </location>
</feature>
<reference evidence="2 3" key="1">
    <citation type="submission" date="2019-06" db="EMBL/GenBank/DDBJ databases">
        <title>Comparative genomics and metabolomics analyses of clavulanic acid producing Streptomyces species provides insight into specialized metabolism and evolution of beta-lactam biosynthetic gene clusters.</title>
        <authorList>
            <person name="Moore M.A."/>
            <person name="Cruz-Morales P."/>
            <person name="Barona Gomez F."/>
            <person name="Kapil T."/>
        </authorList>
    </citation>
    <scope>NUCLEOTIDE SEQUENCE [LARGE SCALE GENOMIC DNA]</scope>
    <source>
        <strain evidence="2 3">T-272</strain>
    </source>
</reference>
<comment type="caution">
    <text evidence="2">The sequence shown here is derived from an EMBL/GenBank/DDBJ whole genome shotgun (WGS) entry which is preliminary data.</text>
</comment>
<dbReference type="EMBL" id="VDEQ01000091">
    <property type="protein sequence ID" value="MQS35759.1"/>
    <property type="molecule type" value="Genomic_DNA"/>
</dbReference>
<dbReference type="PROSITE" id="PS51318">
    <property type="entry name" value="TAT"/>
    <property type="match status" value="1"/>
</dbReference>
<feature type="signal peptide" evidence="1">
    <location>
        <begin position="1"/>
        <end position="35"/>
    </location>
</feature>
<evidence type="ECO:0000313" key="2">
    <source>
        <dbReference type="EMBL" id="MQS35759.1"/>
    </source>
</evidence>
<protein>
    <recommendedName>
        <fullName evidence="4">SMP-30/gluconolactonase/LRE family protein</fullName>
    </recommendedName>
</protein>